<evidence type="ECO:0000313" key="1">
    <source>
        <dbReference type="EMBL" id="OGG80195.1"/>
    </source>
</evidence>
<accession>A0A1F6F2Y3</accession>
<dbReference type="Proteomes" id="UP000177372">
    <property type="component" value="Unassembled WGS sequence"/>
</dbReference>
<gene>
    <name evidence="1" type="ORF">A3A39_02905</name>
</gene>
<reference evidence="1 2" key="1">
    <citation type="journal article" date="2016" name="Nat. Commun.">
        <title>Thousands of microbial genomes shed light on interconnected biogeochemical processes in an aquifer system.</title>
        <authorList>
            <person name="Anantharaman K."/>
            <person name="Brown C.T."/>
            <person name="Hug L.A."/>
            <person name="Sharon I."/>
            <person name="Castelle C.J."/>
            <person name="Probst A.J."/>
            <person name="Thomas B.C."/>
            <person name="Singh A."/>
            <person name="Wilkins M.J."/>
            <person name="Karaoz U."/>
            <person name="Brodie E.L."/>
            <person name="Williams K.H."/>
            <person name="Hubbard S.S."/>
            <person name="Banfield J.F."/>
        </authorList>
    </citation>
    <scope>NUCLEOTIDE SEQUENCE [LARGE SCALE GENOMIC DNA]</scope>
</reference>
<dbReference type="SUPFAM" id="SSF49478">
    <property type="entry name" value="Cna protein B-type domain"/>
    <property type="match status" value="1"/>
</dbReference>
<dbReference type="EMBL" id="MFLZ01000012">
    <property type="protein sequence ID" value="OGG80195.1"/>
    <property type="molecule type" value="Genomic_DNA"/>
</dbReference>
<dbReference type="AlphaFoldDB" id="A0A1F6F2Y3"/>
<evidence type="ECO:0008006" key="3">
    <source>
        <dbReference type="Google" id="ProtNLM"/>
    </source>
</evidence>
<proteinExistence type="predicted"/>
<dbReference type="STRING" id="1798512.A3A39_02905"/>
<dbReference type="InterPro" id="IPR008969">
    <property type="entry name" value="CarboxyPept-like_regulatory"/>
</dbReference>
<name>A0A1F6F2Y3_9BACT</name>
<protein>
    <recommendedName>
        <fullName evidence="3">Carboxypeptidase regulatory-like domain-containing protein</fullName>
    </recommendedName>
</protein>
<dbReference type="SUPFAM" id="SSF49464">
    <property type="entry name" value="Carboxypeptidase regulatory domain-like"/>
    <property type="match status" value="1"/>
</dbReference>
<dbReference type="Gene3D" id="2.60.40.1120">
    <property type="entry name" value="Carboxypeptidase-like, regulatory domain"/>
    <property type="match status" value="1"/>
</dbReference>
<comment type="caution">
    <text evidence="1">The sequence shown here is derived from an EMBL/GenBank/DDBJ whole genome shotgun (WGS) entry which is preliminary data.</text>
</comment>
<organism evidence="1 2">
    <name type="scientific">Candidatus Kaiserbacteria bacterium RIFCSPLOWO2_01_FULL_54_13</name>
    <dbReference type="NCBI Taxonomy" id="1798512"/>
    <lineage>
        <taxon>Bacteria</taxon>
        <taxon>Candidatus Kaiseribacteriota</taxon>
    </lineage>
</organism>
<evidence type="ECO:0000313" key="2">
    <source>
        <dbReference type="Proteomes" id="UP000177372"/>
    </source>
</evidence>
<sequence length="553" mass="58439">MLVIFMGIAAVFQLSIDVVTNNRARAGAIALANERMEYLRSLSYTQIGVIGGIPAGNVPQEESVTLSDIGYTRRTMVLYSDDPQDGLGGADQNGIVADYKTIRVEVLWTSRQGERSVILVGRVSPLGVESAVPGGTLTLDVVNEGATPVADAQVDIINTGTVPAINIRTYTNSSGIVSFIGAPAASNYQITVSRPGYSTTQTYPVTPENPNPDPRHLTVVNGQTTSQSFTIDLVSTKTVRTFKQIVPVTWDDPFANESLVATSTDVEILGGEVKLAGSSPYPSSGFLQSVSLSSPLLAGWNSLSWIDTTPAQTDVLYRIYDGSGAIVPDSVLSGNNSGFSVSPLDLSAISTSTHPQLRIGATLSTNDPDVTPSIQSWELEYDYGPEPLPNLSFQMRGNKTIGNNPTVNKYDQTHGSGASAMLTLSNIEADTYTLSVATSTGYYIAEACNPQPEALLPNTSQTTSLYVLPDTDHSLLVDVRGSAGALLEGASVNLVKTGYDVTLSTSSCGQAFFEDLSSATYSISVSKAGYQTYSNTDVGVSGLSRLSVSLNSL</sequence>
<dbReference type="Pfam" id="PF13620">
    <property type="entry name" value="CarboxypepD_reg"/>
    <property type="match status" value="1"/>
</dbReference>